<comment type="caution">
    <text evidence="3">The sequence shown here is derived from an EMBL/GenBank/DDBJ whole genome shotgun (WGS) entry which is preliminary data.</text>
</comment>
<organism evidence="3 4">
    <name type="scientific">Candidatus Limousia pullorum</name>
    <dbReference type="NCBI Taxonomy" id="2840860"/>
    <lineage>
        <taxon>Bacteria</taxon>
        <taxon>Bacillati</taxon>
        <taxon>Bacillota</taxon>
        <taxon>Clostridia</taxon>
        <taxon>Eubacteriales</taxon>
        <taxon>Oscillospiraceae</taxon>
        <taxon>Oscillospiraceae incertae sedis</taxon>
        <taxon>Candidatus Limousia</taxon>
    </lineage>
</organism>
<dbReference type="EMBL" id="DVNG01000026">
    <property type="protein sequence ID" value="HIU49736.1"/>
    <property type="molecule type" value="Genomic_DNA"/>
</dbReference>
<reference evidence="3" key="2">
    <citation type="journal article" date="2021" name="PeerJ">
        <title>Extensive microbial diversity within the chicken gut microbiome revealed by metagenomics and culture.</title>
        <authorList>
            <person name="Gilroy R."/>
            <person name="Ravi A."/>
            <person name="Getino M."/>
            <person name="Pursley I."/>
            <person name="Horton D.L."/>
            <person name="Alikhan N.F."/>
            <person name="Baker D."/>
            <person name="Gharbi K."/>
            <person name="Hall N."/>
            <person name="Watson M."/>
            <person name="Adriaenssens E.M."/>
            <person name="Foster-Nyarko E."/>
            <person name="Jarju S."/>
            <person name="Secka A."/>
            <person name="Antonio M."/>
            <person name="Oren A."/>
            <person name="Chaudhuri R.R."/>
            <person name="La Ragione R."/>
            <person name="Hildebrand F."/>
            <person name="Pallen M.J."/>
        </authorList>
    </citation>
    <scope>NUCLEOTIDE SEQUENCE</scope>
    <source>
        <strain evidence="3">ChiGjej1B1-1684</strain>
    </source>
</reference>
<dbReference type="Pfam" id="PF01928">
    <property type="entry name" value="CYTH"/>
    <property type="match status" value="1"/>
</dbReference>
<evidence type="ECO:0000313" key="4">
    <source>
        <dbReference type="Proteomes" id="UP000824118"/>
    </source>
</evidence>
<dbReference type="Proteomes" id="UP000824118">
    <property type="component" value="Unassembled WGS sequence"/>
</dbReference>
<dbReference type="PROSITE" id="PS51707">
    <property type="entry name" value="CYTH"/>
    <property type="match status" value="1"/>
</dbReference>
<feature type="domain" description="CYTH" evidence="2">
    <location>
        <begin position="5"/>
        <end position="171"/>
    </location>
</feature>
<dbReference type="SMART" id="SM01118">
    <property type="entry name" value="CYTH"/>
    <property type="match status" value="1"/>
</dbReference>
<dbReference type="PANTHER" id="PTHR40114">
    <property type="entry name" value="SLR0698 PROTEIN"/>
    <property type="match status" value="1"/>
</dbReference>
<protein>
    <submittedName>
        <fullName evidence="3">CYTH domain-containing protein</fullName>
    </submittedName>
</protein>
<accession>A0A9D1LXG2</accession>
<dbReference type="PANTHER" id="PTHR40114:SF1">
    <property type="entry name" value="SLR0698 PROTEIN"/>
    <property type="match status" value="1"/>
</dbReference>
<dbReference type="Gene3D" id="2.40.320.10">
    <property type="entry name" value="Hypothetical Protein Pfu-838710-001"/>
    <property type="match status" value="1"/>
</dbReference>
<name>A0A9D1LXG2_9FIRM</name>
<dbReference type="AlphaFoldDB" id="A0A9D1LXG2"/>
<evidence type="ECO:0000259" key="2">
    <source>
        <dbReference type="PROSITE" id="PS51707"/>
    </source>
</evidence>
<gene>
    <name evidence="3" type="ORF">IAD22_01815</name>
</gene>
<proteinExistence type="predicted"/>
<dbReference type="InterPro" id="IPR012042">
    <property type="entry name" value="NeuTTM/CthTTM-like"/>
</dbReference>
<evidence type="ECO:0000256" key="1">
    <source>
        <dbReference type="PIRSR" id="PIRSR016487-1"/>
    </source>
</evidence>
<sequence length="171" mass="20349">MSNNNLEIERKYLIKMPDMEKLRKSENYDWSEIEQVYVNDTMDGMFGRIRKRGKNGVYKYYKTFKKDVTAVIRVEIESEISVKEYTDLKKHCREGFGVIEKTRHVFDYKGLTFELDIFPFWNDKAFLEAEVSSEDTEIPIPDFIEVIKEVTEDISYRNSALAVWVFENTDH</sequence>
<dbReference type="PIRSF" id="PIRSF016487">
    <property type="entry name" value="CYTH_UCP016487"/>
    <property type="match status" value="1"/>
</dbReference>
<evidence type="ECO:0000313" key="3">
    <source>
        <dbReference type="EMBL" id="HIU49736.1"/>
    </source>
</evidence>
<feature type="active site" description="Proton acceptor" evidence="1">
    <location>
        <position position="37"/>
    </location>
</feature>
<dbReference type="InterPro" id="IPR023577">
    <property type="entry name" value="CYTH_domain"/>
</dbReference>
<dbReference type="InterPro" id="IPR033469">
    <property type="entry name" value="CYTH-like_dom_sf"/>
</dbReference>
<dbReference type="SUPFAM" id="SSF55154">
    <property type="entry name" value="CYTH-like phosphatases"/>
    <property type="match status" value="1"/>
</dbReference>
<reference evidence="3" key="1">
    <citation type="submission" date="2020-10" db="EMBL/GenBank/DDBJ databases">
        <authorList>
            <person name="Gilroy R."/>
        </authorList>
    </citation>
    <scope>NUCLEOTIDE SEQUENCE</scope>
    <source>
        <strain evidence="3">ChiGjej1B1-1684</strain>
    </source>
</reference>